<dbReference type="InterPro" id="IPR022770">
    <property type="entry name" value="IucA/IucC-like_C"/>
</dbReference>
<dbReference type="OrthoDB" id="8993954at2"/>
<evidence type="ECO:0000313" key="4">
    <source>
        <dbReference type="Proteomes" id="UP000321275"/>
    </source>
</evidence>
<evidence type="ECO:0000259" key="1">
    <source>
        <dbReference type="Pfam" id="PF06276"/>
    </source>
</evidence>
<name>A0A510X7C4_9GAMM</name>
<comment type="caution">
    <text evidence="3">The sequence shown here is derived from an EMBL/GenBank/DDBJ whole genome shotgun (WGS) entry which is preliminary data.</text>
</comment>
<feature type="domain" description="Ferric siderophore reductase C-terminal" evidence="2">
    <location>
        <begin position="215"/>
        <end position="235"/>
    </location>
</feature>
<accession>A0A510X7C4</accession>
<protein>
    <submittedName>
        <fullName evidence="3">Ferric iron reductase FhuF</fullName>
    </submittedName>
</protein>
<dbReference type="EMBL" id="BJUK01000014">
    <property type="protein sequence ID" value="GEK47329.1"/>
    <property type="molecule type" value="Genomic_DNA"/>
</dbReference>
<evidence type="ECO:0000313" key="3">
    <source>
        <dbReference type="EMBL" id="GEK47329.1"/>
    </source>
</evidence>
<dbReference type="Pfam" id="PF11575">
    <property type="entry name" value="FhuF_C"/>
    <property type="match status" value="1"/>
</dbReference>
<dbReference type="Pfam" id="PF06276">
    <property type="entry name" value="FhuF"/>
    <property type="match status" value="1"/>
</dbReference>
<dbReference type="GO" id="GO:0003824">
    <property type="term" value="F:catalytic activity"/>
    <property type="evidence" value="ECO:0007669"/>
    <property type="project" value="UniProtKB-ARBA"/>
</dbReference>
<reference evidence="3 4" key="1">
    <citation type="submission" date="2019-07" db="EMBL/GenBank/DDBJ databases">
        <title>Whole genome shotgun sequence of Halomonas pacifica NBRC 102220.</title>
        <authorList>
            <person name="Hosoyama A."/>
            <person name="Uohara A."/>
            <person name="Ohji S."/>
            <person name="Ichikawa N."/>
        </authorList>
    </citation>
    <scope>NUCLEOTIDE SEQUENCE [LARGE SCALE GENOMIC DNA]</scope>
    <source>
        <strain evidence="3 4">NBRC 102220</strain>
    </source>
</reference>
<dbReference type="InterPro" id="IPR008090">
    <property type="entry name" value="Fe_iron_reduct"/>
</dbReference>
<dbReference type="NCBIfam" id="TIGR03951">
    <property type="entry name" value="Fe_III_red_FhuF"/>
    <property type="match status" value="1"/>
</dbReference>
<dbReference type="GO" id="GO:0051537">
    <property type="term" value="F:2 iron, 2 sulfur cluster binding"/>
    <property type="evidence" value="ECO:0007669"/>
    <property type="project" value="InterPro"/>
</dbReference>
<feature type="domain" description="Aerobactin siderophore biosynthesis IucA/IucC-like C-terminal" evidence="1">
    <location>
        <begin position="61"/>
        <end position="206"/>
    </location>
</feature>
<organism evidence="3 4">
    <name type="scientific">Bisbaumannia pacifica</name>
    <dbReference type="NCBI Taxonomy" id="77098"/>
    <lineage>
        <taxon>Bacteria</taxon>
        <taxon>Pseudomonadati</taxon>
        <taxon>Pseudomonadota</taxon>
        <taxon>Gammaproteobacteria</taxon>
        <taxon>Oceanospirillales</taxon>
        <taxon>Halomonadaceae</taxon>
        <taxon>Bisbaumannia</taxon>
    </lineage>
</organism>
<dbReference type="InterPro" id="IPR024726">
    <property type="entry name" value="FhuF_C"/>
</dbReference>
<dbReference type="AlphaFoldDB" id="A0A510X7C4"/>
<evidence type="ECO:0000259" key="2">
    <source>
        <dbReference type="Pfam" id="PF11575"/>
    </source>
</evidence>
<proteinExistence type="predicted"/>
<dbReference type="Proteomes" id="UP000321275">
    <property type="component" value="Unassembled WGS sequence"/>
</dbReference>
<keyword evidence="4" id="KW-1185">Reference proteome</keyword>
<dbReference type="PRINTS" id="PR01714">
    <property type="entry name" value="2FE2SRDCTASE"/>
</dbReference>
<sequence length="242" mass="26456">MPSPLEALYAGPMAALMSPGLGEPPPSALAARELLEPGRLAARLDHFSHQYDRGDRRAVTSLWSKWHLSAVISAGLAANLLLERDLPLGLDELHLELAAEGQTRRLWLAHDGTPLATQDPFLRFATLTDAHLTPLIAALAAHSGASPKVFWSNAGNYFEYFAESLEAHPMASPGAAEPARELLAARQLPDGRRNPLFQPVRYLADAAGGEPERRRRLCCIRYLIPELGYCGNCPLERGNARR</sequence>
<dbReference type="RefSeq" id="WP_146802659.1">
    <property type="nucleotide sequence ID" value="NZ_BJUK01000014.1"/>
</dbReference>
<gene>
    <name evidence="3" type="primary">fhuF</name>
    <name evidence="3" type="ORF">HPA02_16120</name>
</gene>